<evidence type="ECO:0000313" key="2">
    <source>
        <dbReference type="Proteomes" id="UP000823405"/>
    </source>
</evidence>
<dbReference type="EMBL" id="JAAAIN010000797">
    <property type="protein sequence ID" value="KAG0310765.1"/>
    <property type="molecule type" value="Genomic_DNA"/>
</dbReference>
<keyword evidence="2" id="KW-1185">Reference proteome</keyword>
<dbReference type="OrthoDB" id="1748060at2759"/>
<name>A0A9P6ULP4_9FUNG</name>
<reference evidence="1" key="1">
    <citation type="journal article" date="2020" name="Fungal Divers.">
        <title>Resolving the Mortierellaceae phylogeny through synthesis of multi-gene phylogenetics and phylogenomics.</title>
        <authorList>
            <person name="Vandepol N."/>
            <person name="Liber J."/>
            <person name="Desiro A."/>
            <person name="Na H."/>
            <person name="Kennedy M."/>
            <person name="Barry K."/>
            <person name="Grigoriev I.V."/>
            <person name="Miller A.N."/>
            <person name="O'Donnell K."/>
            <person name="Stajich J.E."/>
            <person name="Bonito G."/>
        </authorList>
    </citation>
    <scope>NUCLEOTIDE SEQUENCE</scope>
    <source>
        <strain evidence="1">NVP60</strain>
    </source>
</reference>
<dbReference type="Proteomes" id="UP000823405">
    <property type="component" value="Unassembled WGS sequence"/>
</dbReference>
<accession>A0A9P6ULP4</accession>
<comment type="caution">
    <text evidence="1">The sequence shown here is derived from an EMBL/GenBank/DDBJ whole genome shotgun (WGS) entry which is preliminary data.</text>
</comment>
<protein>
    <submittedName>
        <fullName evidence="1">Uncharacterized protein</fullName>
    </submittedName>
</protein>
<gene>
    <name evidence="1" type="ORF">BGZ97_012325</name>
</gene>
<proteinExistence type="predicted"/>
<evidence type="ECO:0000313" key="1">
    <source>
        <dbReference type="EMBL" id="KAG0310765.1"/>
    </source>
</evidence>
<dbReference type="AlphaFoldDB" id="A0A9P6ULP4"/>
<organism evidence="1 2">
    <name type="scientific">Linnemannia gamsii</name>
    <dbReference type="NCBI Taxonomy" id="64522"/>
    <lineage>
        <taxon>Eukaryota</taxon>
        <taxon>Fungi</taxon>
        <taxon>Fungi incertae sedis</taxon>
        <taxon>Mucoromycota</taxon>
        <taxon>Mortierellomycotina</taxon>
        <taxon>Mortierellomycetes</taxon>
        <taxon>Mortierellales</taxon>
        <taxon>Mortierellaceae</taxon>
        <taxon>Linnemannia</taxon>
    </lineage>
</organism>
<sequence>MEKAYAIQTRSSLYSNRTFAWQDITVEKSLQILPAEEMECMLFDSMVGFYHLGLLQPPLEDDPKCAQIYIYDPQLQARYRNMIYDEPLDHELLFEFRHLLDEANPLCKLYKSIRQREILDDLTLHKIVLKGNVRSTSNAERPYDFPTTSTEIAFLLPGDPPTPPAINVIDYGADCEAGPIADDIPLMEKREDEEDEEDED</sequence>